<name>A0A2J7ZYF1_9CHLO</name>
<proteinExistence type="predicted"/>
<dbReference type="AlphaFoldDB" id="A0A2J7ZYF1"/>
<accession>A0A2J7ZYF1</accession>
<sequence>MGDMGDSIVIIEIVQALRRGAITAGEAAEKLVIEYGGTAEALKMLLELGENGVWAARVIWPNLAPGEETQKDESSVLGGAINGVGWGTFICGGVGFLVGGPAGLVVGVAIGGAVGGGAGAAHGCVSRLSERDAARKAADKAAANQ</sequence>
<organism evidence="1 2">
    <name type="scientific">Tetrabaena socialis</name>
    <dbReference type="NCBI Taxonomy" id="47790"/>
    <lineage>
        <taxon>Eukaryota</taxon>
        <taxon>Viridiplantae</taxon>
        <taxon>Chlorophyta</taxon>
        <taxon>core chlorophytes</taxon>
        <taxon>Chlorophyceae</taxon>
        <taxon>CS clade</taxon>
        <taxon>Chlamydomonadales</taxon>
        <taxon>Tetrabaenaceae</taxon>
        <taxon>Tetrabaena</taxon>
    </lineage>
</organism>
<comment type="caution">
    <text evidence="1">The sequence shown here is derived from an EMBL/GenBank/DDBJ whole genome shotgun (WGS) entry which is preliminary data.</text>
</comment>
<protein>
    <submittedName>
        <fullName evidence="1">Uncharacterized protein</fullName>
    </submittedName>
</protein>
<reference evidence="1 2" key="1">
    <citation type="journal article" date="2017" name="Mol. Biol. Evol.">
        <title>The 4-celled Tetrabaena socialis nuclear genome reveals the essential components for genetic control of cell number at the origin of multicellularity in the volvocine lineage.</title>
        <authorList>
            <person name="Featherston J."/>
            <person name="Arakaki Y."/>
            <person name="Hanschen E.R."/>
            <person name="Ferris P.J."/>
            <person name="Michod R.E."/>
            <person name="Olson B.J.S.C."/>
            <person name="Nozaki H."/>
            <person name="Durand P.M."/>
        </authorList>
    </citation>
    <scope>NUCLEOTIDE SEQUENCE [LARGE SCALE GENOMIC DNA]</scope>
    <source>
        <strain evidence="1 2">NIES-571</strain>
    </source>
</reference>
<evidence type="ECO:0000313" key="2">
    <source>
        <dbReference type="Proteomes" id="UP000236333"/>
    </source>
</evidence>
<dbReference type="Proteomes" id="UP000236333">
    <property type="component" value="Unassembled WGS sequence"/>
</dbReference>
<keyword evidence="2" id="KW-1185">Reference proteome</keyword>
<gene>
    <name evidence="1" type="ORF">TSOC_008428</name>
</gene>
<dbReference type="EMBL" id="PGGS01000316">
    <property type="protein sequence ID" value="PNH05303.1"/>
    <property type="molecule type" value="Genomic_DNA"/>
</dbReference>
<evidence type="ECO:0000313" key="1">
    <source>
        <dbReference type="EMBL" id="PNH05303.1"/>
    </source>
</evidence>